<evidence type="ECO:0008006" key="3">
    <source>
        <dbReference type="Google" id="ProtNLM"/>
    </source>
</evidence>
<reference evidence="2" key="1">
    <citation type="submission" date="2016-11" db="EMBL/GenBank/DDBJ databases">
        <title>Complete genome sequence of Virgibacillus pantothenticus 21D, a halophilic bacterium isolated from the deep hypersaline anoxic basin Discovery in the Mediterranean Sea.</title>
        <authorList>
            <person name="Zeaiter Z."/>
            <person name="Booth J.M."/>
            <person name="Prosdocimi E.M."/>
            <person name="Mapelli F."/>
            <person name="Fusi M."/>
            <person name="Daffonchio D."/>
            <person name="Borin S."/>
            <person name="Crotti E."/>
        </authorList>
    </citation>
    <scope>NUCLEOTIDE SEQUENCE [LARGE SCALE GENOMIC DNA]</scope>
    <source>
        <strain evidence="2">21D</strain>
    </source>
</reference>
<dbReference type="EMBL" id="CP018622">
    <property type="protein sequence ID" value="AUJ25167.1"/>
    <property type="molecule type" value="Genomic_DNA"/>
</dbReference>
<accession>A0A2K9IZN6</accession>
<organism evidence="1 2">
    <name type="scientific">Virgibacillus dokdonensis</name>
    <dbReference type="NCBI Taxonomy" id="302167"/>
    <lineage>
        <taxon>Bacteria</taxon>
        <taxon>Bacillati</taxon>
        <taxon>Bacillota</taxon>
        <taxon>Bacilli</taxon>
        <taxon>Bacillales</taxon>
        <taxon>Bacillaceae</taxon>
        <taxon>Virgibacillus</taxon>
    </lineage>
</organism>
<evidence type="ECO:0000313" key="1">
    <source>
        <dbReference type="EMBL" id="AUJ25167.1"/>
    </source>
</evidence>
<dbReference type="RefSeq" id="WP_101933396.1">
    <property type="nucleotide sequence ID" value="NZ_CP018622.1"/>
</dbReference>
<name>A0A2K9IZN6_9BACI</name>
<sequence>MLSQNEYLETAEKEIREQWFENHEIKLIEGVEGFQCIHWGEPGTRMYQIDYVLSDNMVFVTGDLGDAAYNLTCLATIDNIKDFNLSYFTGKLSAHERRRWDFDSQLAAEEIKEFIFDWCDVEHANELSEKDRRVYKELINATREWSLHDHFEKAVFSIYEHTSVDWFDAEAVSCIMACGQRLPYSFIAYWLGLQMISERLKEQMKEKEA</sequence>
<dbReference type="Proteomes" id="UP000234237">
    <property type="component" value="Chromosome"/>
</dbReference>
<dbReference type="KEGG" id="vpn:A21D_02103"/>
<evidence type="ECO:0000313" key="2">
    <source>
        <dbReference type="Proteomes" id="UP000234237"/>
    </source>
</evidence>
<dbReference type="AlphaFoldDB" id="A0A2K9IZN6"/>
<gene>
    <name evidence="1" type="ORF">A21D_02103</name>
</gene>
<protein>
    <recommendedName>
        <fullName evidence="3">EH domain-containing protein</fullName>
    </recommendedName>
</protein>
<proteinExistence type="predicted"/>